<dbReference type="AlphaFoldDB" id="A0A2W0C805"/>
<dbReference type="RefSeq" id="WP_110759644.1">
    <property type="nucleotide sequence ID" value="NZ_PRLG01000020.1"/>
</dbReference>
<dbReference type="Proteomes" id="UP000247459">
    <property type="component" value="Unassembled WGS sequence"/>
</dbReference>
<dbReference type="OrthoDB" id="8778044at2"/>
<protein>
    <recommendedName>
        <fullName evidence="4">Lipoprotein</fullName>
    </recommendedName>
</protein>
<evidence type="ECO:0000313" key="2">
    <source>
        <dbReference type="EMBL" id="PYY28167.1"/>
    </source>
</evidence>
<dbReference type="EMBL" id="PRLG01000020">
    <property type="protein sequence ID" value="PYY28167.1"/>
    <property type="molecule type" value="Genomic_DNA"/>
</dbReference>
<feature type="signal peptide" evidence="1">
    <location>
        <begin position="1"/>
        <end position="27"/>
    </location>
</feature>
<organism evidence="2 3">
    <name type="scientific">Paenibacillus illinoisensis</name>
    <dbReference type="NCBI Taxonomy" id="59845"/>
    <lineage>
        <taxon>Bacteria</taxon>
        <taxon>Bacillati</taxon>
        <taxon>Bacillota</taxon>
        <taxon>Bacilli</taxon>
        <taxon>Bacillales</taxon>
        <taxon>Paenibacillaceae</taxon>
        <taxon>Paenibacillus</taxon>
    </lineage>
</organism>
<comment type="caution">
    <text evidence="2">The sequence shown here is derived from an EMBL/GenBank/DDBJ whole genome shotgun (WGS) entry which is preliminary data.</text>
</comment>
<evidence type="ECO:0008006" key="4">
    <source>
        <dbReference type="Google" id="ProtNLM"/>
    </source>
</evidence>
<proteinExistence type="predicted"/>
<evidence type="ECO:0000313" key="3">
    <source>
        <dbReference type="Proteomes" id="UP000247459"/>
    </source>
</evidence>
<feature type="chain" id="PRO_5038988524" description="Lipoprotein" evidence="1">
    <location>
        <begin position="28"/>
        <end position="267"/>
    </location>
</feature>
<gene>
    <name evidence="2" type="ORF">PIL02S_03313</name>
</gene>
<dbReference type="PROSITE" id="PS51257">
    <property type="entry name" value="PROKAR_LIPOPROTEIN"/>
    <property type="match status" value="1"/>
</dbReference>
<name>A0A2W0C805_9BACL</name>
<accession>A0A2W0C805</accession>
<evidence type="ECO:0000256" key="1">
    <source>
        <dbReference type="SAM" id="SignalP"/>
    </source>
</evidence>
<keyword evidence="1" id="KW-0732">Signal</keyword>
<reference evidence="2 3" key="1">
    <citation type="submission" date="2018-01" db="EMBL/GenBank/DDBJ databases">
        <title>Genome sequence of the PGP bacterium Paenibacillus illinoisensis E3.</title>
        <authorList>
            <person name="Rolli E."/>
            <person name="Marasco R."/>
            <person name="Bessem C."/>
            <person name="Michoud G."/>
            <person name="Gaiarsa S."/>
            <person name="Borin S."/>
            <person name="Daffonchio D."/>
        </authorList>
    </citation>
    <scope>NUCLEOTIDE SEQUENCE [LARGE SCALE GENOMIC DNA]</scope>
    <source>
        <strain evidence="2 3">E3</strain>
    </source>
</reference>
<sequence length="267" mass="29425">MKHRKSISTVLSAALLAVLLTACSVNVDEVSSAADEAFKSKNYQVFNEQYDKLSKADNEEATIYLNKVKENPIFSTDTYASSTQLSAGVKELTSIVEEVPSLSDYAKEKSNELSNKLTEIKTISSTIRYINDTQVEELENITSKANTFVMLMKEYEDVKETIAALEDLSSGLNSHIIEVESIEEKDNNITGLLDAMNSLKTSLDSKINYLKTNSALITSSNSLTSEGNFYGMVNVTDISVEVESLDSQISTSLNNLKQRASSLSDQY</sequence>